<keyword evidence="2" id="KW-1185">Reference proteome</keyword>
<reference evidence="2" key="1">
    <citation type="journal article" date="2010" name="Nature">
        <title>The Amphimedon queenslandica genome and the evolution of animal complexity.</title>
        <authorList>
            <person name="Srivastava M."/>
            <person name="Simakov O."/>
            <person name="Chapman J."/>
            <person name="Fahey B."/>
            <person name="Gauthier M.E."/>
            <person name="Mitros T."/>
            <person name="Richards G.S."/>
            <person name="Conaco C."/>
            <person name="Dacre M."/>
            <person name="Hellsten U."/>
            <person name="Larroux C."/>
            <person name="Putnam N.H."/>
            <person name="Stanke M."/>
            <person name="Adamska M."/>
            <person name="Darling A."/>
            <person name="Degnan S.M."/>
            <person name="Oakley T.H."/>
            <person name="Plachetzki D.C."/>
            <person name="Zhai Y."/>
            <person name="Adamski M."/>
            <person name="Calcino A."/>
            <person name="Cummins S.F."/>
            <person name="Goodstein D.M."/>
            <person name="Harris C."/>
            <person name="Jackson D.J."/>
            <person name="Leys S.P."/>
            <person name="Shu S."/>
            <person name="Woodcroft B.J."/>
            <person name="Vervoort M."/>
            <person name="Kosik K.S."/>
            <person name="Manning G."/>
            <person name="Degnan B.M."/>
            <person name="Rokhsar D.S."/>
        </authorList>
    </citation>
    <scope>NUCLEOTIDE SEQUENCE [LARGE SCALE GENOMIC DNA]</scope>
</reference>
<dbReference type="KEGG" id="aqu:100634979"/>
<dbReference type="Proteomes" id="UP000007879">
    <property type="component" value="Unassembled WGS sequence"/>
</dbReference>
<dbReference type="EnsemblMetazoa" id="Aqu2.1.34740_001">
    <property type="protein sequence ID" value="Aqu2.1.34740_001"/>
    <property type="gene ID" value="Aqu2.1.34740"/>
</dbReference>
<gene>
    <name evidence="1" type="primary">100634979</name>
</gene>
<organism evidence="1">
    <name type="scientific">Amphimedon queenslandica</name>
    <name type="common">Sponge</name>
    <dbReference type="NCBI Taxonomy" id="400682"/>
    <lineage>
        <taxon>Eukaryota</taxon>
        <taxon>Metazoa</taxon>
        <taxon>Porifera</taxon>
        <taxon>Demospongiae</taxon>
        <taxon>Heteroscleromorpha</taxon>
        <taxon>Haplosclerida</taxon>
        <taxon>Niphatidae</taxon>
        <taxon>Amphimedon</taxon>
    </lineage>
</organism>
<evidence type="ECO:0000313" key="2">
    <source>
        <dbReference type="Proteomes" id="UP000007879"/>
    </source>
</evidence>
<proteinExistence type="predicted"/>
<protein>
    <submittedName>
        <fullName evidence="1">Uncharacterized protein</fullName>
    </submittedName>
</protein>
<evidence type="ECO:0000313" key="1">
    <source>
        <dbReference type="EnsemblMetazoa" id="Aqu2.1.34740_001"/>
    </source>
</evidence>
<dbReference type="AlphaFoldDB" id="A0A1X7V3A9"/>
<dbReference type="EnsemblMetazoa" id="XM_019995221.1">
    <property type="protein sequence ID" value="XP_019850780.1"/>
    <property type="gene ID" value="LOC100634979"/>
</dbReference>
<accession>A0A1X7V3A9</accession>
<name>A0A1X7V3A9_AMPQE</name>
<dbReference type="OrthoDB" id="5990207at2759"/>
<reference evidence="1" key="2">
    <citation type="submission" date="2017-05" db="UniProtKB">
        <authorList>
            <consortium name="EnsemblMetazoa"/>
        </authorList>
    </citation>
    <scope>IDENTIFICATION</scope>
</reference>
<sequence>MANNPYFQLLQALAAARQAVPVSTTVTGNVTNSVISPSTVENQGGIQSQTQPQVTPVSLLPTVTQAGPSTVTEATQEVSEKGSSQKYTYKVKILYPKRKREAVTAFVHNFHSQFLSVTSVKAHLLDEFSDMLPKDLSFSVGFYEGSCKRLLVKNDDLKLMYQLDRKDICLWCDGIVEDDSAHTSVSGPSKKAKEAVTRREQQELNIDDTFMQLKAKHGSAFTAPLLRLWARVVVNGHHDSLDDPPSLPQFKSKGINNYVDKTLSPSKVADMRGKYIEQLQQIKSLSNDGILDQQEYEEQKGIILGALRKLK</sequence>
<dbReference type="InParanoid" id="A0A1X7V3A9"/>